<dbReference type="Pfam" id="PF02367">
    <property type="entry name" value="TsaE"/>
    <property type="match status" value="1"/>
</dbReference>
<evidence type="ECO:0000256" key="1">
    <source>
        <dbReference type="ARBA" id="ARBA00004496"/>
    </source>
</evidence>
<dbReference type="Gene3D" id="3.40.50.300">
    <property type="entry name" value="P-loop containing nucleotide triphosphate hydrolases"/>
    <property type="match status" value="1"/>
</dbReference>
<accession>A0A2S2CTG8</accession>
<keyword evidence="7" id="KW-0547">Nucleotide-binding</keyword>
<dbReference type="Proteomes" id="UP000245629">
    <property type="component" value="Chromosome 2"/>
</dbReference>
<comment type="subcellular location">
    <subcellularLocation>
        <location evidence="1">Cytoplasm</location>
    </subcellularLocation>
</comment>
<protein>
    <recommendedName>
        <fullName evidence="3">tRNA threonylcarbamoyladenosine biosynthesis protein TsaE</fullName>
    </recommendedName>
    <alternativeName>
        <fullName evidence="10">t(6)A37 threonylcarbamoyladenosine biosynthesis protein TsaE</fullName>
    </alternativeName>
</protein>
<organism evidence="11 12">
    <name type="scientific">Azospirillum thermophilum</name>
    <dbReference type="NCBI Taxonomy" id="2202148"/>
    <lineage>
        <taxon>Bacteria</taxon>
        <taxon>Pseudomonadati</taxon>
        <taxon>Pseudomonadota</taxon>
        <taxon>Alphaproteobacteria</taxon>
        <taxon>Rhodospirillales</taxon>
        <taxon>Azospirillaceae</taxon>
        <taxon>Azospirillum</taxon>
    </lineage>
</organism>
<dbReference type="GO" id="GO:0002949">
    <property type="term" value="P:tRNA threonylcarbamoyladenosine modification"/>
    <property type="evidence" value="ECO:0007669"/>
    <property type="project" value="InterPro"/>
</dbReference>
<dbReference type="RefSeq" id="WP_109329265.1">
    <property type="nucleotide sequence ID" value="NZ_CP029353.1"/>
</dbReference>
<evidence type="ECO:0000256" key="2">
    <source>
        <dbReference type="ARBA" id="ARBA00007599"/>
    </source>
</evidence>
<dbReference type="PANTHER" id="PTHR33540">
    <property type="entry name" value="TRNA THREONYLCARBAMOYLADENOSINE BIOSYNTHESIS PROTEIN TSAE"/>
    <property type="match status" value="1"/>
</dbReference>
<dbReference type="InterPro" id="IPR003442">
    <property type="entry name" value="T6A_TsaE"/>
</dbReference>
<evidence type="ECO:0000313" key="12">
    <source>
        <dbReference type="Proteomes" id="UP000245629"/>
    </source>
</evidence>
<dbReference type="OrthoDB" id="9800307at2"/>
<evidence type="ECO:0000256" key="3">
    <source>
        <dbReference type="ARBA" id="ARBA00019010"/>
    </source>
</evidence>
<name>A0A2S2CTG8_9PROT</name>
<evidence type="ECO:0000256" key="5">
    <source>
        <dbReference type="ARBA" id="ARBA00022694"/>
    </source>
</evidence>
<dbReference type="GO" id="GO:0046872">
    <property type="term" value="F:metal ion binding"/>
    <property type="evidence" value="ECO:0007669"/>
    <property type="project" value="UniProtKB-KW"/>
</dbReference>
<dbReference type="GO" id="GO:0005524">
    <property type="term" value="F:ATP binding"/>
    <property type="evidence" value="ECO:0007669"/>
    <property type="project" value="UniProtKB-KW"/>
</dbReference>
<dbReference type="AlphaFoldDB" id="A0A2S2CTG8"/>
<dbReference type="PANTHER" id="PTHR33540:SF2">
    <property type="entry name" value="TRNA THREONYLCARBAMOYLADENOSINE BIOSYNTHESIS PROTEIN TSAE"/>
    <property type="match status" value="1"/>
</dbReference>
<sequence>MPTEPLSRTLSLPDEAATARLAGRLATVLQPGDLVALRGDLGAGKTALCRALIRSVTGPEAEVPSPTFTLVQMYDTDIGPLWHFDLYRLSGPDEVIELGWDEARAEAASLVEWPDRLGPLLPADRLEIALTHEGPAARRAVLTGHGAWAARLDALDLPAPDRE</sequence>
<keyword evidence="12" id="KW-1185">Reference proteome</keyword>
<keyword evidence="11" id="KW-0808">Transferase</keyword>
<dbReference type="InterPro" id="IPR027417">
    <property type="entry name" value="P-loop_NTPase"/>
</dbReference>
<dbReference type="NCBIfam" id="TIGR00150">
    <property type="entry name" value="T6A_YjeE"/>
    <property type="match status" value="1"/>
</dbReference>
<evidence type="ECO:0000256" key="4">
    <source>
        <dbReference type="ARBA" id="ARBA00022490"/>
    </source>
</evidence>
<keyword evidence="4" id="KW-0963">Cytoplasm</keyword>
<dbReference type="GO" id="GO:0016740">
    <property type="term" value="F:transferase activity"/>
    <property type="evidence" value="ECO:0007669"/>
    <property type="project" value="UniProtKB-KW"/>
</dbReference>
<keyword evidence="6" id="KW-0479">Metal-binding</keyword>
<keyword evidence="9" id="KW-0460">Magnesium</keyword>
<evidence type="ECO:0000256" key="10">
    <source>
        <dbReference type="ARBA" id="ARBA00032441"/>
    </source>
</evidence>
<evidence type="ECO:0000256" key="8">
    <source>
        <dbReference type="ARBA" id="ARBA00022840"/>
    </source>
</evidence>
<keyword evidence="5" id="KW-0819">tRNA processing</keyword>
<gene>
    <name evidence="11" type="ORF">DEW08_17620</name>
</gene>
<keyword evidence="8" id="KW-0067">ATP-binding</keyword>
<comment type="similarity">
    <text evidence="2">Belongs to the TsaE family.</text>
</comment>
<reference evidence="12" key="1">
    <citation type="submission" date="2018-05" db="EMBL/GenBank/DDBJ databases">
        <title>Azospirillum thermophila sp. nov., a novel isolated from hot spring.</title>
        <authorList>
            <person name="Zhao Z."/>
        </authorList>
    </citation>
    <scope>NUCLEOTIDE SEQUENCE [LARGE SCALE GENOMIC DNA]</scope>
    <source>
        <strain evidence="12">CFH 70021</strain>
    </source>
</reference>
<evidence type="ECO:0000256" key="6">
    <source>
        <dbReference type="ARBA" id="ARBA00022723"/>
    </source>
</evidence>
<evidence type="ECO:0000313" key="11">
    <source>
        <dbReference type="EMBL" id="AWK87768.1"/>
    </source>
</evidence>
<dbReference type="KEGG" id="azz:DEW08_17620"/>
<evidence type="ECO:0000256" key="9">
    <source>
        <dbReference type="ARBA" id="ARBA00022842"/>
    </source>
</evidence>
<evidence type="ECO:0000256" key="7">
    <source>
        <dbReference type="ARBA" id="ARBA00022741"/>
    </source>
</evidence>
<dbReference type="EMBL" id="CP029353">
    <property type="protein sequence ID" value="AWK87768.1"/>
    <property type="molecule type" value="Genomic_DNA"/>
</dbReference>
<dbReference type="GO" id="GO:0005737">
    <property type="term" value="C:cytoplasm"/>
    <property type="evidence" value="ECO:0007669"/>
    <property type="project" value="UniProtKB-SubCell"/>
</dbReference>
<dbReference type="SUPFAM" id="SSF52540">
    <property type="entry name" value="P-loop containing nucleoside triphosphate hydrolases"/>
    <property type="match status" value="1"/>
</dbReference>
<proteinExistence type="inferred from homology"/>